<evidence type="ECO:0000256" key="11">
    <source>
        <dbReference type="SAM" id="MobiDB-lite"/>
    </source>
</evidence>
<comment type="catalytic activity">
    <reaction evidence="9">
        <text>L-tyrosyl-[protein] + ATP = O-phospho-L-tyrosyl-[protein] + ADP + H(+)</text>
        <dbReference type="Rhea" id="RHEA:10596"/>
        <dbReference type="Rhea" id="RHEA-COMP:10136"/>
        <dbReference type="Rhea" id="RHEA-COMP:20101"/>
        <dbReference type="ChEBI" id="CHEBI:15378"/>
        <dbReference type="ChEBI" id="CHEBI:30616"/>
        <dbReference type="ChEBI" id="CHEBI:46858"/>
        <dbReference type="ChEBI" id="CHEBI:61978"/>
        <dbReference type="ChEBI" id="CHEBI:456216"/>
        <dbReference type="EC" id="2.7.12.2"/>
    </reaction>
</comment>
<feature type="compositionally biased region" description="Acidic residues" evidence="11">
    <location>
        <begin position="23"/>
        <end position="43"/>
    </location>
</feature>
<dbReference type="GO" id="GO:0004708">
    <property type="term" value="F:MAP kinase kinase activity"/>
    <property type="evidence" value="ECO:0007669"/>
    <property type="project" value="UniProtKB-EC"/>
</dbReference>
<dbReference type="InterPro" id="IPR017441">
    <property type="entry name" value="Protein_kinase_ATP_BS"/>
</dbReference>
<feature type="region of interest" description="Disordered" evidence="11">
    <location>
        <begin position="1"/>
        <end position="44"/>
    </location>
</feature>
<evidence type="ECO:0000256" key="5">
    <source>
        <dbReference type="ARBA" id="ARBA00038035"/>
    </source>
</evidence>
<dbReference type="Gene3D" id="1.10.510.10">
    <property type="entry name" value="Transferase(Phosphotransferase) domain 1"/>
    <property type="match status" value="1"/>
</dbReference>
<dbReference type="PROSITE" id="PS00107">
    <property type="entry name" value="PROTEIN_KINASE_ATP"/>
    <property type="match status" value="1"/>
</dbReference>
<dbReference type="PROSITE" id="PS00108">
    <property type="entry name" value="PROTEIN_KINASE_ST"/>
    <property type="match status" value="1"/>
</dbReference>
<evidence type="ECO:0000313" key="13">
    <source>
        <dbReference type="EMBL" id="CAD9025106.1"/>
    </source>
</evidence>
<evidence type="ECO:0000256" key="9">
    <source>
        <dbReference type="ARBA" id="ARBA00051693"/>
    </source>
</evidence>
<comment type="catalytic activity">
    <reaction evidence="7">
        <text>L-seryl-[protein] + ATP = O-phospho-L-seryl-[protein] + ADP + H(+)</text>
        <dbReference type="Rhea" id="RHEA:17989"/>
        <dbReference type="Rhea" id="RHEA-COMP:9863"/>
        <dbReference type="Rhea" id="RHEA-COMP:11604"/>
        <dbReference type="ChEBI" id="CHEBI:15378"/>
        <dbReference type="ChEBI" id="CHEBI:29999"/>
        <dbReference type="ChEBI" id="CHEBI:30616"/>
        <dbReference type="ChEBI" id="CHEBI:83421"/>
        <dbReference type="ChEBI" id="CHEBI:456216"/>
        <dbReference type="EC" id="2.7.12.2"/>
    </reaction>
</comment>
<keyword evidence="3" id="KW-0418">Kinase</keyword>
<evidence type="ECO:0000256" key="1">
    <source>
        <dbReference type="ARBA" id="ARBA00022679"/>
    </source>
</evidence>
<dbReference type="GO" id="GO:0005524">
    <property type="term" value="F:ATP binding"/>
    <property type="evidence" value="ECO:0007669"/>
    <property type="project" value="UniProtKB-UniRule"/>
</dbReference>
<dbReference type="InterPro" id="IPR000719">
    <property type="entry name" value="Prot_kinase_dom"/>
</dbReference>
<dbReference type="SMART" id="SM00220">
    <property type="entry name" value="S_TKc"/>
    <property type="match status" value="1"/>
</dbReference>
<dbReference type="PANTHER" id="PTHR48013:SF9">
    <property type="entry name" value="DUAL SPECIFICITY MITOGEN-ACTIVATED PROTEIN KINASE KINASE 5"/>
    <property type="match status" value="1"/>
</dbReference>
<dbReference type="EC" id="2.7.12.2" evidence="6"/>
<gene>
    <name evidence="13" type="ORF">EGYM00392_LOCUS36233</name>
</gene>
<name>A0A7S1IWY4_9EUGL</name>
<sequence>MKRGLKLALDPSFAEKEEGAVEGSEDDTSSEEEDDDESEDEEEKLGQIAEFAKALLREYMHKHNFKETLRAFDAECPRSEATIESRQVLKENLYMKSVVQRNKSKGDPWSAFAMMEHMIEDRIFVASGQVHQGKRAQVVLPQTMATSVMTPVSSDLNSSSDCFNASFSTEKKVVKKKKKARDQGVGYELDQSGSKILLAGQIELSSQRVRSMKEIAPADSKISDLTRGKLINDVAELDLKGEIPLGAGASGRVSRVLHVPSTQYVAVKKISIHDENLRKEISKELQLLYCNAGGFGSKAIIDPDLLQGIRYIIRFYGAFFHEGNALIALECMVGSLEDALTICGTIPEEVLRAITWQTVSALYYLHKGHHIQHRDIKSANLLLSKDGRVKVSDFGVASDEKMQTMAPAQTFVGTVIYMSPERLKGHGYSPTADLWSLGLVLIHAATGVHPFRGMDMFKILDMKDSPKLPDKGFSKDFADFVTECLMQDPLSRPTSEEIRRHKWISNMTEGRSERLIMEWASPIIAQLEMQRANDGRPAHDLGYDILDNAIV</sequence>
<evidence type="ECO:0000256" key="4">
    <source>
        <dbReference type="ARBA" id="ARBA00022840"/>
    </source>
</evidence>
<protein>
    <recommendedName>
        <fullName evidence="6">mitogen-activated protein kinase kinase</fullName>
        <ecNumber evidence="6">2.7.12.2</ecNumber>
    </recommendedName>
</protein>
<feature type="domain" description="Protein kinase" evidence="12">
    <location>
        <begin position="239"/>
        <end position="504"/>
    </location>
</feature>
<keyword evidence="1" id="KW-0808">Transferase</keyword>
<keyword evidence="4 10" id="KW-0067">ATP-binding</keyword>
<dbReference type="Pfam" id="PF26038">
    <property type="entry name" value="Dimer_MINDY4_N"/>
    <property type="match status" value="1"/>
</dbReference>
<organism evidence="13">
    <name type="scientific">Eutreptiella gymnastica</name>
    <dbReference type="NCBI Taxonomy" id="73025"/>
    <lineage>
        <taxon>Eukaryota</taxon>
        <taxon>Discoba</taxon>
        <taxon>Euglenozoa</taxon>
        <taxon>Euglenida</taxon>
        <taxon>Spirocuta</taxon>
        <taxon>Euglenophyceae</taxon>
        <taxon>Eutreptiales</taxon>
        <taxon>Eutreptiaceae</taxon>
        <taxon>Eutreptiella</taxon>
    </lineage>
</organism>
<dbReference type="InterPro" id="IPR059022">
    <property type="entry name" value="MINDY4_N"/>
</dbReference>
<dbReference type="PROSITE" id="PS50011">
    <property type="entry name" value="PROTEIN_KINASE_DOM"/>
    <property type="match status" value="1"/>
</dbReference>
<feature type="binding site" evidence="10">
    <location>
        <position position="269"/>
    </location>
    <ligand>
        <name>ATP</name>
        <dbReference type="ChEBI" id="CHEBI:30616"/>
    </ligand>
</feature>
<dbReference type="PANTHER" id="PTHR48013">
    <property type="entry name" value="DUAL SPECIFICITY MITOGEN-ACTIVATED PROTEIN KINASE KINASE 5-RELATED"/>
    <property type="match status" value="1"/>
</dbReference>
<evidence type="ECO:0000256" key="7">
    <source>
        <dbReference type="ARBA" id="ARBA00049014"/>
    </source>
</evidence>
<dbReference type="EMBL" id="HBGA01097258">
    <property type="protein sequence ID" value="CAD9025106.1"/>
    <property type="molecule type" value="Transcribed_RNA"/>
</dbReference>
<evidence type="ECO:0000256" key="10">
    <source>
        <dbReference type="PROSITE-ProRule" id="PRU10141"/>
    </source>
</evidence>
<evidence type="ECO:0000256" key="6">
    <source>
        <dbReference type="ARBA" id="ARBA00038999"/>
    </source>
</evidence>
<dbReference type="Gene3D" id="3.30.200.20">
    <property type="entry name" value="Phosphorylase Kinase, domain 1"/>
    <property type="match status" value="1"/>
</dbReference>
<reference evidence="13" key="1">
    <citation type="submission" date="2021-01" db="EMBL/GenBank/DDBJ databases">
        <authorList>
            <person name="Corre E."/>
            <person name="Pelletier E."/>
            <person name="Niang G."/>
            <person name="Scheremetjew M."/>
            <person name="Finn R."/>
            <person name="Kale V."/>
            <person name="Holt S."/>
            <person name="Cochrane G."/>
            <person name="Meng A."/>
            <person name="Brown T."/>
            <person name="Cohen L."/>
        </authorList>
    </citation>
    <scope>NUCLEOTIDE SEQUENCE</scope>
    <source>
        <strain evidence="13">NIES-381</strain>
    </source>
</reference>
<keyword evidence="2 10" id="KW-0547">Nucleotide-binding</keyword>
<dbReference type="Pfam" id="PF00069">
    <property type="entry name" value="Pkinase"/>
    <property type="match status" value="1"/>
</dbReference>
<dbReference type="InterPro" id="IPR011009">
    <property type="entry name" value="Kinase-like_dom_sf"/>
</dbReference>
<accession>A0A7S1IWY4</accession>
<evidence type="ECO:0000256" key="3">
    <source>
        <dbReference type="ARBA" id="ARBA00022777"/>
    </source>
</evidence>
<dbReference type="AlphaFoldDB" id="A0A7S1IWY4"/>
<dbReference type="InterPro" id="IPR008271">
    <property type="entry name" value="Ser/Thr_kinase_AS"/>
</dbReference>
<proteinExistence type="inferred from homology"/>
<dbReference type="SUPFAM" id="SSF56112">
    <property type="entry name" value="Protein kinase-like (PK-like)"/>
    <property type="match status" value="1"/>
</dbReference>
<comment type="catalytic activity">
    <reaction evidence="8">
        <text>L-threonyl-[protein] + ATP = O-phospho-L-threonyl-[protein] + ADP + H(+)</text>
        <dbReference type="Rhea" id="RHEA:46608"/>
        <dbReference type="Rhea" id="RHEA-COMP:11060"/>
        <dbReference type="Rhea" id="RHEA-COMP:11605"/>
        <dbReference type="ChEBI" id="CHEBI:15378"/>
        <dbReference type="ChEBI" id="CHEBI:30013"/>
        <dbReference type="ChEBI" id="CHEBI:30616"/>
        <dbReference type="ChEBI" id="CHEBI:61977"/>
        <dbReference type="ChEBI" id="CHEBI:456216"/>
        <dbReference type="EC" id="2.7.12.2"/>
    </reaction>
</comment>
<evidence type="ECO:0000256" key="2">
    <source>
        <dbReference type="ARBA" id="ARBA00022741"/>
    </source>
</evidence>
<evidence type="ECO:0000256" key="8">
    <source>
        <dbReference type="ARBA" id="ARBA00049299"/>
    </source>
</evidence>
<evidence type="ECO:0000259" key="12">
    <source>
        <dbReference type="PROSITE" id="PS50011"/>
    </source>
</evidence>
<comment type="similarity">
    <text evidence="5">Belongs to the protein kinase superfamily. STE Ser/Thr protein kinase family. MAP kinase kinase subfamily.</text>
</comment>